<dbReference type="PROSITE" id="PS00250">
    <property type="entry name" value="TGF_BETA_1"/>
    <property type="match status" value="1"/>
</dbReference>
<evidence type="ECO:0000259" key="15">
    <source>
        <dbReference type="PROSITE" id="PS51362"/>
    </source>
</evidence>
<name>A0A3B4WKP7_SERLL</name>
<keyword evidence="7 12" id="KW-0339">Growth factor</keyword>
<dbReference type="Proteomes" id="UP000261360">
    <property type="component" value="Unplaced"/>
</dbReference>
<evidence type="ECO:0000256" key="8">
    <source>
        <dbReference type="ARBA" id="ARBA00023157"/>
    </source>
</evidence>
<evidence type="ECO:0000313" key="16">
    <source>
        <dbReference type="Ensembl" id="ENSSLDP00000004530.1"/>
    </source>
</evidence>
<feature type="region of interest" description="Disordered" evidence="13">
    <location>
        <begin position="311"/>
        <end position="334"/>
    </location>
</feature>
<dbReference type="FunFam" id="2.10.90.10:FF:000008">
    <property type="entry name" value="Bone morphogenetic protein 3"/>
    <property type="match status" value="1"/>
</dbReference>
<sequence>MAALSVMSSHLFLLMLNCFLGAASVRTMKGGSWSAQDSGFLHSSSDPFSDLDQDMVSQHMSKLYEKYNRENRLREGNTVRSFRAKECSNDSEVILSATFHFLLDRRPHQKPWFCKRFKSPSCRSSAIHPSPSVSLLLRSVSSGSEVRSGSMGSFLGNVTFHPHRRGVWQMKDVTQVIKEAWDKGHLLVSVELDLGQQYQRKPEEALSAGSLPYLLLYANDRALAEPNSVAASLQRYDPLSEGGEPSHSSQASQLLHRPTSSPESKGRVRREATLPSDPIQNNELPEVDYRPDGYRKDDLWESSWYLKLKPKSGRKEKKRKSQEEEGSPVLSFDEKTMRNARRRQWGNSQHRGCSRRNLRVDFADIGWSEWVIAPKAFEAYYCAGTCGFPMSKVTRPSNHATIQSIVRAVGIIPGVPEPCCVPEKMSPLAVLYQDESRNPVLKVYPNMSVQSCSCR</sequence>
<evidence type="ECO:0000256" key="4">
    <source>
        <dbReference type="ARBA" id="ARBA00022525"/>
    </source>
</evidence>
<keyword evidence="17" id="KW-1185">Reference proteome</keyword>
<evidence type="ECO:0000256" key="10">
    <source>
        <dbReference type="ARBA" id="ARBA00040122"/>
    </source>
</evidence>
<evidence type="ECO:0000256" key="6">
    <source>
        <dbReference type="ARBA" id="ARBA00022729"/>
    </source>
</evidence>
<dbReference type="CDD" id="cd13763">
    <property type="entry name" value="TGF_beta_BMP3_like"/>
    <property type="match status" value="1"/>
</dbReference>
<keyword evidence="3" id="KW-0202">Cytokine</keyword>
<evidence type="ECO:0000256" key="1">
    <source>
        <dbReference type="ARBA" id="ARBA00004613"/>
    </source>
</evidence>
<evidence type="ECO:0000256" key="5">
    <source>
        <dbReference type="ARBA" id="ARBA00022685"/>
    </source>
</evidence>
<feature type="signal peptide" evidence="14">
    <location>
        <begin position="1"/>
        <end position="24"/>
    </location>
</feature>
<feature type="compositionally biased region" description="Polar residues" evidence="13">
    <location>
        <begin position="246"/>
        <end position="263"/>
    </location>
</feature>
<comment type="similarity">
    <text evidence="2 12">Belongs to the TGF-beta family.</text>
</comment>
<dbReference type="Pfam" id="PF00019">
    <property type="entry name" value="TGF_beta"/>
    <property type="match status" value="1"/>
</dbReference>
<dbReference type="AlphaFoldDB" id="A0A3B4WKP7"/>
<dbReference type="SUPFAM" id="SSF57501">
    <property type="entry name" value="Cystine-knot cytokines"/>
    <property type="match status" value="1"/>
</dbReference>
<dbReference type="InterPro" id="IPR017948">
    <property type="entry name" value="TGFb_CS"/>
</dbReference>
<evidence type="ECO:0000256" key="13">
    <source>
        <dbReference type="SAM" id="MobiDB-lite"/>
    </source>
</evidence>
<proteinExistence type="inferred from homology"/>
<dbReference type="PANTHER" id="PTHR11848:SF145">
    <property type="entry name" value="GROWTH_DIFFERENTIATION FACTOR 10"/>
    <property type="match status" value="1"/>
</dbReference>
<dbReference type="PANTHER" id="PTHR11848">
    <property type="entry name" value="TGF-BETA FAMILY"/>
    <property type="match status" value="1"/>
</dbReference>
<organism evidence="16 17">
    <name type="scientific">Seriola lalandi dorsalis</name>
    <dbReference type="NCBI Taxonomy" id="1841481"/>
    <lineage>
        <taxon>Eukaryota</taxon>
        <taxon>Metazoa</taxon>
        <taxon>Chordata</taxon>
        <taxon>Craniata</taxon>
        <taxon>Vertebrata</taxon>
        <taxon>Euteleostomi</taxon>
        <taxon>Actinopterygii</taxon>
        <taxon>Neopterygii</taxon>
        <taxon>Teleostei</taxon>
        <taxon>Neoteleostei</taxon>
        <taxon>Acanthomorphata</taxon>
        <taxon>Carangaria</taxon>
        <taxon>Carangiformes</taxon>
        <taxon>Carangidae</taxon>
        <taxon>Seriola</taxon>
    </lineage>
</organism>
<protein>
    <recommendedName>
        <fullName evidence="10">Growth/differentiation factor 10</fullName>
    </recommendedName>
    <alternativeName>
        <fullName evidence="11">Bone morphogenetic protein 3B</fullName>
    </alternativeName>
</protein>
<keyword evidence="8" id="KW-1015">Disulfide bond</keyword>
<dbReference type="GeneTree" id="ENSGT00940000157214"/>
<dbReference type="GO" id="GO:0008083">
    <property type="term" value="F:growth factor activity"/>
    <property type="evidence" value="ECO:0007669"/>
    <property type="project" value="UniProtKB-KW"/>
</dbReference>
<evidence type="ECO:0000256" key="2">
    <source>
        <dbReference type="ARBA" id="ARBA00006656"/>
    </source>
</evidence>
<evidence type="ECO:0000256" key="7">
    <source>
        <dbReference type="ARBA" id="ARBA00023030"/>
    </source>
</evidence>
<keyword evidence="9" id="KW-0325">Glycoprotein</keyword>
<feature type="chain" id="PRO_5017219898" description="Growth/differentiation factor 10" evidence="14">
    <location>
        <begin position="25"/>
        <end position="455"/>
    </location>
</feature>
<evidence type="ECO:0000313" key="17">
    <source>
        <dbReference type="Proteomes" id="UP000261360"/>
    </source>
</evidence>
<feature type="compositionally biased region" description="Basic residues" evidence="13">
    <location>
        <begin position="311"/>
        <end position="320"/>
    </location>
</feature>
<dbReference type="Gene3D" id="2.10.90.10">
    <property type="entry name" value="Cystine-knot cytokines"/>
    <property type="match status" value="1"/>
</dbReference>
<accession>A0A3B4WKP7</accession>
<dbReference type="InterPro" id="IPR029034">
    <property type="entry name" value="Cystine-knot_cytokine"/>
</dbReference>
<evidence type="ECO:0000256" key="3">
    <source>
        <dbReference type="ARBA" id="ARBA00022514"/>
    </source>
</evidence>
<keyword evidence="4" id="KW-0964">Secreted</keyword>
<reference evidence="16" key="2">
    <citation type="submission" date="2025-09" db="UniProtKB">
        <authorList>
            <consortium name="Ensembl"/>
        </authorList>
    </citation>
    <scope>IDENTIFICATION</scope>
</reference>
<dbReference type="GO" id="GO:0005125">
    <property type="term" value="F:cytokine activity"/>
    <property type="evidence" value="ECO:0007669"/>
    <property type="project" value="UniProtKB-KW"/>
</dbReference>
<evidence type="ECO:0000256" key="9">
    <source>
        <dbReference type="ARBA" id="ARBA00023180"/>
    </source>
</evidence>
<keyword evidence="5" id="KW-0165">Cleavage on pair of basic residues</keyword>
<reference evidence="16" key="1">
    <citation type="submission" date="2025-08" db="UniProtKB">
        <authorList>
            <consortium name="Ensembl"/>
        </authorList>
    </citation>
    <scope>IDENTIFICATION</scope>
</reference>
<dbReference type="GO" id="GO:0045669">
    <property type="term" value="P:positive regulation of osteoblast differentiation"/>
    <property type="evidence" value="ECO:0007669"/>
    <property type="project" value="TreeGrafter"/>
</dbReference>
<comment type="subcellular location">
    <subcellularLocation>
        <location evidence="1">Secreted</location>
    </subcellularLocation>
</comment>
<dbReference type="InterPro" id="IPR001839">
    <property type="entry name" value="TGF-b_C"/>
</dbReference>
<evidence type="ECO:0000256" key="12">
    <source>
        <dbReference type="RuleBase" id="RU000354"/>
    </source>
</evidence>
<dbReference type="PROSITE" id="PS51362">
    <property type="entry name" value="TGF_BETA_2"/>
    <property type="match status" value="1"/>
</dbReference>
<dbReference type="GO" id="GO:0005615">
    <property type="term" value="C:extracellular space"/>
    <property type="evidence" value="ECO:0007669"/>
    <property type="project" value="UniProtKB-KW"/>
</dbReference>
<dbReference type="InterPro" id="IPR015615">
    <property type="entry name" value="TGF-beta-rel"/>
</dbReference>
<dbReference type="Ensembl" id="ENSSLDT00000004680.1">
    <property type="protein sequence ID" value="ENSSLDP00000004530.1"/>
    <property type="gene ID" value="ENSSLDG00000003317.1"/>
</dbReference>
<evidence type="ECO:0000256" key="14">
    <source>
        <dbReference type="SAM" id="SignalP"/>
    </source>
</evidence>
<feature type="region of interest" description="Disordered" evidence="13">
    <location>
        <begin position="237"/>
        <end position="292"/>
    </location>
</feature>
<dbReference type="SMART" id="SM00204">
    <property type="entry name" value="TGFB"/>
    <property type="match status" value="1"/>
</dbReference>
<feature type="domain" description="TGF-beta family profile" evidence="15">
    <location>
        <begin position="340"/>
        <end position="455"/>
    </location>
</feature>
<keyword evidence="6 14" id="KW-0732">Signal</keyword>
<evidence type="ECO:0000256" key="11">
    <source>
        <dbReference type="ARBA" id="ARBA00042879"/>
    </source>
</evidence>